<gene>
    <name evidence="5" type="ORF">CSCA_0708</name>
</gene>
<dbReference type="Gene3D" id="2.40.37.10">
    <property type="entry name" value="Lyase, Ornithine Decarboxylase, Chain A, domain 1"/>
    <property type="match status" value="1"/>
</dbReference>
<evidence type="ECO:0000259" key="4">
    <source>
        <dbReference type="Pfam" id="PF02784"/>
    </source>
</evidence>
<protein>
    <submittedName>
        <fullName evidence="5">LysA3</fullName>
    </submittedName>
</protein>
<dbReference type="GO" id="GO:0006596">
    <property type="term" value="P:polyamine biosynthetic process"/>
    <property type="evidence" value="ECO:0007669"/>
    <property type="project" value="InterPro"/>
</dbReference>
<accession>A0A0E3JYZ3</accession>
<dbReference type="EMBL" id="CP009933">
    <property type="protein sequence ID" value="AKA67833.1"/>
    <property type="molecule type" value="Genomic_DNA"/>
</dbReference>
<dbReference type="GO" id="GO:0009089">
    <property type="term" value="P:lysine biosynthetic process via diaminopimelate"/>
    <property type="evidence" value="ECO:0007669"/>
    <property type="project" value="TreeGrafter"/>
</dbReference>
<dbReference type="SUPFAM" id="SSF50621">
    <property type="entry name" value="Alanine racemase C-terminal domain-like"/>
    <property type="match status" value="1"/>
</dbReference>
<dbReference type="HOGENOM" id="CLU_026444_0_3_9"/>
<dbReference type="Pfam" id="PF02784">
    <property type="entry name" value="Orn_Arg_deC_N"/>
    <property type="match status" value="1"/>
</dbReference>
<dbReference type="PRINTS" id="PR01179">
    <property type="entry name" value="ODADCRBXLASE"/>
</dbReference>
<dbReference type="GO" id="GO:0008836">
    <property type="term" value="F:diaminopimelate decarboxylase activity"/>
    <property type="evidence" value="ECO:0007669"/>
    <property type="project" value="TreeGrafter"/>
</dbReference>
<dbReference type="Gene3D" id="3.20.20.10">
    <property type="entry name" value="Alanine racemase"/>
    <property type="match status" value="1"/>
</dbReference>
<dbReference type="KEGG" id="csq:CSCA_0708"/>
<dbReference type="Proteomes" id="UP000033115">
    <property type="component" value="Chromosome"/>
</dbReference>
<proteinExistence type="predicted"/>
<dbReference type="AlphaFoldDB" id="A0A0E3JYZ3"/>
<sequence length="408" mass="46204">MENNLDIIKRLMVQYDRPFYIYNESVISKQIEILSKKFSQFEFLYSVKTNPYAPIVNFMALSGFGADAASSEEVIIAQQSGLSYEKILYSSPGKTFKDIEKTLDKSIIIADSYNELVMINDAAKQRKLHVKVGLRINPDYVMDIGKGVSSKFGVDEETIVKNRDFLNSLTNIKIIGIHVHLRSQVLDHSLLYRYYEKIFKLALFCKETMGWELEFINFGGGLGIVYSSLNDRELDIQLLSDECEELVHRFKDKINVRLIIETGRFVVCEAGQYVTRIVDIKESRGVKYLIVKNGLNGFLRPSIAELLAAYAPQESKLQSCEPIFTVKDAFEFTILERKKSFSEKVTIVGNLCTSADIMAKDILIPKADIGDILVVSKAGSYSYTLTPVLFASHSLPLQFYVKANGEYV</sequence>
<organism evidence="5 6">
    <name type="scientific">Clostridium scatologenes</name>
    <dbReference type="NCBI Taxonomy" id="1548"/>
    <lineage>
        <taxon>Bacteria</taxon>
        <taxon>Bacillati</taxon>
        <taxon>Bacillota</taxon>
        <taxon>Clostridia</taxon>
        <taxon>Eubacteriales</taxon>
        <taxon>Clostridiaceae</taxon>
        <taxon>Clostridium</taxon>
    </lineage>
</organism>
<dbReference type="STRING" id="1548.CSCA_0708"/>
<evidence type="ECO:0000256" key="2">
    <source>
        <dbReference type="ARBA" id="ARBA00022898"/>
    </source>
</evidence>
<evidence type="ECO:0000313" key="6">
    <source>
        <dbReference type="Proteomes" id="UP000033115"/>
    </source>
</evidence>
<dbReference type="SUPFAM" id="SSF51419">
    <property type="entry name" value="PLP-binding barrel"/>
    <property type="match status" value="1"/>
</dbReference>
<evidence type="ECO:0000313" key="5">
    <source>
        <dbReference type="EMBL" id="AKA67833.1"/>
    </source>
</evidence>
<dbReference type="RefSeq" id="WP_029159867.1">
    <property type="nucleotide sequence ID" value="NZ_CP009933.1"/>
</dbReference>
<feature type="domain" description="Orn/DAP/Arg decarboxylase 2 N-terminal" evidence="4">
    <location>
        <begin position="27"/>
        <end position="267"/>
    </location>
</feature>
<dbReference type="PANTHER" id="PTHR43727">
    <property type="entry name" value="DIAMINOPIMELATE DECARBOXYLASE"/>
    <property type="match status" value="1"/>
</dbReference>
<feature type="active site" description="Proton donor" evidence="3">
    <location>
        <position position="352"/>
    </location>
</feature>
<keyword evidence="6" id="KW-1185">Reference proteome</keyword>
<dbReference type="InterPro" id="IPR009006">
    <property type="entry name" value="Ala_racemase/Decarboxylase_C"/>
</dbReference>
<dbReference type="PANTHER" id="PTHR43727:SF2">
    <property type="entry name" value="GROUP IV DECARBOXYLASE"/>
    <property type="match status" value="1"/>
</dbReference>
<dbReference type="InterPro" id="IPR022644">
    <property type="entry name" value="De-COase2_N"/>
</dbReference>
<reference evidence="5 6" key="1">
    <citation type="journal article" date="2015" name="J. Biotechnol.">
        <title>Complete genome sequence of a malodorant-producing acetogen, Clostridium scatologenes ATCC 25775(T).</title>
        <authorList>
            <person name="Zhu Z."/>
            <person name="Guo T."/>
            <person name="Zheng H."/>
            <person name="Song T."/>
            <person name="Ouyang P."/>
            <person name="Xie J."/>
        </authorList>
    </citation>
    <scope>NUCLEOTIDE SEQUENCE [LARGE SCALE GENOMIC DNA]</scope>
    <source>
        <strain evidence="5 6">ATCC 25775</strain>
    </source>
</reference>
<keyword evidence="2 3" id="KW-0663">Pyridoxal phosphate</keyword>
<feature type="modified residue" description="N6-(pyridoxal phosphate)lysine" evidence="3">
    <location>
        <position position="48"/>
    </location>
</feature>
<name>A0A0E3JYZ3_CLOSL</name>
<dbReference type="InterPro" id="IPR029066">
    <property type="entry name" value="PLP-binding_barrel"/>
</dbReference>
<dbReference type="PRINTS" id="PR01182">
    <property type="entry name" value="ORNDCRBXLASE"/>
</dbReference>
<evidence type="ECO:0000256" key="1">
    <source>
        <dbReference type="ARBA" id="ARBA00001933"/>
    </source>
</evidence>
<evidence type="ECO:0000256" key="3">
    <source>
        <dbReference type="PIRSR" id="PIRSR600183-50"/>
    </source>
</evidence>
<dbReference type="InterPro" id="IPR000183">
    <property type="entry name" value="Orn/DAP/Arg_de-COase"/>
</dbReference>
<dbReference type="InterPro" id="IPR002433">
    <property type="entry name" value="Orn_de-COase"/>
</dbReference>
<comment type="cofactor">
    <cofactor evidence="1 3">
        <name>pyridoxal 5'-phosphate</name>
        <dbReference type="ChEBI" id="CHEBI:597326"/>
    </cofactor>
</comment>